<reference evidence="2 3" key="1">
    <citation type="submission" date="2016-10" db="EMBL/GenBank/DDBJ databases">
        <authorList>
            <person name="de Groot N.N."/>
        </authorList>
    </citation>
    <scope>NUCLEOTIDE SEQUENCE [LARGE SCALE GENOMIC DNA]</scope>
    <source>
        <strain evidence="2 3">DSM 15019</strain>
    </source>
</reference>
<dbReference type="NCBIfam" id="TIGR03543">
    <property type="entry name" value="divI1A_rptt_fam"/>
    <property type="match status" value="1"/>
</dbReference>
<gene>
    <name evidence="2" type="ORF">SAMN04489809_0234</name>
</gene>
<evidence type="ECO:0000256" key="1">
    <source>
        <dbReference type="SAM" id="MobiDB-lite"/>
    </source>
</evidence>
<accession>A0A1H1LPQ8</accession>
<protein>
    <submittedName>
        <fullName evidence="2">DivIVA domain-containing protein</fullName>
    </submittedName>
</protein>
<sequence>MNDSGAVMDDDRREGTVQSTAKPAFALTTGRTKGYHRAAVDGFLASARQTFESGADDLTAEDVRTVSFPLVKEGYVVADVDAALGRVEDAFAARERERAVRSLGAGAWVEQARADAQVILDHLARPRRHRFARTGFLTFGYRVDEVDHVTSRIVRYLRDGDALSAEQLRSAAFRMQRGGYREEQVDALLDATIDVILAVR</sequence>
<evidence type="ECO:0000313" key="3">
    <source>
        <dbReference type="Proteomes" id="UP000182126"/>
    </source>
</evidence>
<dbReference type="NCBIfam" id="TIGR03544">
    <property type="entry name" value="DivI1A_domain"/>
    <property type="match status" value="2"/>
</dbReference>
<dbReference type="Proteomes" id="UP000182126">
    <property type="component" value="Chromosome I"/>
</dbReference>
<dbReference type="EMBL" id="LT629770">
    <property type="protein sequence ID" value="SDR76486.1"/>
    <property type="molecule type" value="Genomic_DNA"/>
</dbReference>
<dbReference type="InterPro" id="IPR019932">
    <property type="entry name" value="CHP03543"/>
</dbReference>
<evidence type="ECO:0000313" key="2">
    <source>
        <dbReference type="EMBL" id="SDR76486.1"/>
    </source>
</evidence>
<dbReference type="AlphaFoldDB" id="A0A1H1LPQ8"/>
<name>A0A1H1LPQ8_9MICO</name>
<organism evidence="2 3">
    <name type="scientific">Microbacterium paraoxydans</name>
    <dbReference type="NCBI Taxonomy" id="199592"/>
    <lineage>
        <taxon>Bacteria</taxon>
        <taxon>Bacillati</taxon>
        <taxon>Actinomycetota</taxon>
        <taxon>Actinomycetes</taxon>
        <taxon>Micrococcales</taxon>
        <taxon>Microbacteriaceae</taxon>
        <taxon>Microbacterium</taxon>
    </lineage>
</organism>
<feature type="region of interest" description="Disordered" evidence="1">
    <location>
        <begin position="1"/>
        <end position="23"/>
    </location>
</feature>
<dbReference type="InterPro" id="IPR019933">
    <property type="entry name" value="DivIVA_domain"/>
</dbReference>
<proteinExistence type="predicted"/>